<dbReference type="Pfam" id="PF03732">
    <property type="entry name" value="Retrotrans_gag"/>
    <property type="match status" value="1"/>
</dbReference>
<feature type="region of interest" description="Disordered" evidence="1">
    <location>
        <begin position="103"/>
        <end position="137"/>
    </location>
</feature>
<organism evidence="3 4">
    <name type="scientific">Arachis duranensis</name>
    <name type="common">Wild peanut</name>
    <dbReference type="NCBI Taxonomy" id="130453"/>
    <lineage>
        <taxon>Eukaryota</taxon>
        <taxon>Viridiplantae</taxon>
        <taxon>Streptophyta</taxon>
        <taxon>Embryophyta</taxon>
        <taxon>Tracheophyta</taxon>
        <taxon>Spermatophyta</taxon>
        <taxon>Magnoliopsida</taxon>
        <taxon>eudicotyledons</taxon>
        <taxon>Gunneridae</taxon>
        <taxon>Pentapetalae</taxon>
        <taxon>rosids</taxon>
        <taxon>fabids</taxon>
        <taxon>Fabales</taxon>
        <taxon>Fabaceae</taxon>
        <taxon>Papilionoideae</taxon>
        <taxon>50 kb inversion clade</taxon>
        <taxon>dalbergioids sensu lato</taxon>
        <taxon>Dalbergieae</taxon>
        <taxon>Pterocarpus clade</taxon>
        <taxon>Arachis</taxon>
    </lineage>
</organism>
<keyword evidence="3" id="KW-1185">Reference proteome</keyword>
<reference evidence="3" key="1">
    <citation type="journal article" date="2016" name="Nat. Genet.">
        <title>The genome sequences of Arachis duranensis and Arachis ipaensis, the diploid ancestors of cultivated peanut.</title>
        <authorList>
            <person name="Bertioli D.J."/>
            <person name="Cannon S.B."/>
            <person name="Froenicke L."/>
            <person name="Huang G."/>
            <person name="Farmer A.D."/>
            <person name="Cannon E.K."/>
            <person name="Liu X."/>
            <person name="Gao D."/>
            <person name="Clevenger J."/>
            <person name="Dash S."/>
            <person name="Ren L."/>
            <person name="Moretzsohn M.C."/>
            <person name="Shirasawa K."/>
            <person name="Huang W."/>
            <person name="Vidigal B."/>
            <person name="Abernathy B."/>
            <person name="Chu Y."/>
            <person name="Niederhuth C.E."/>
            <person name="Umale P."/>
            <person name="Araujo A.C."/>
            <person name="Kozik A."/>
            <person name="Kim K.D."/>
            <person name="Burow M.D."/>
            <person name="Varshney R.K."/>
            <person name="Wang X."/>
            <person name="Zhang X."/>
            <person name="Barkley N."/>
            <person name="Guimaraes P.M."/>
            <person name="Isobe S."/>
            <person name="Guo B."/>
            <person name="Liao B."/>
            <person name="Stalker H.T."/>
            <person name="Schmitz R.J."/>
            <person name="Scheffler B.E."/>
            <person name="Leal-Bertioli S.C."/>
            <person name="Xun X."/>
            <person name="Jackson S.A."/>
            <person name="Michelmore R."/>
            <person name="Ozias-Akins P."/>
        </authorList>
    </citation>
    <scope>NUCLEOTIDE SEQUENCE [LARGE SCALE GENOMIC DNA]</scope>
    <source>
        <strain evidence="3">cv. V14167</strain>
    </source>
</reference>
<evidence type="ECO:0000313" key="4">
    <source>
        <dbReference type="RefSeq" id="XP_015962875.1"/>
    </source>
</evidence>
<accession>A0A6P4D843</accession>
<gene>
    <name evidence="4" type="primary">LOC107486823</name>
</gene>
<dbReference type="KEGG" id="adu:107486823"/>
<sequence>MAFYRKYFPESMRETKDLELMQLKQDSLSVAEYTSRFENLCRFSRICQGAPESYESWKYVKYQGGLEDIIMAIVTPLEIRIFFELVNKARVVEDCAKKEAKVRGNRGYTDNRAHDDYLGPRGQKFKRNGEAKSSRAYSPDLRCQECGNYHSNKP</sequence>
<evidence type="ECO:0000313" key="3">
    <source>
        <dbReference type="Proteomes" id="UP000515211"/>
    </source>
</evidence>
<feature type="compositionally biased region" description="Basic and acidic residues" evidence="1">
    <location>
        <begin position="109"/>
        <end position="118"/>
    </location>
</feature>
<dbReference type="AlphaFoldDB" id="A0A6P4D843"/>
<evidence type="ECO:0000259" key="2">
    <source>
        <dbReference type="Pfam" id="PF03732"/>
    </source>
</evidence>
<evidence type="ECO:0000256" key="1">
    <source>
        <dbReference type="SAM" id="MobiDB-lite"/>
    </source>
</evidence>
<dbReference type="RefSeq" id="XP_015962875.1">
    <property type="nucleotide sequence ID" value="XM_016107389.1"/>
</dbReference>
<protein>
    <submittedName>
        <fullName evidence="4">Uncharacterized protein LOC107486823</fullName>
    </submittedName>
</protein>
<feature type="domain" description="Retrotransposon gag" evidence="2">
    <location>
        <begin position="2"/>
        <end position="46"/>
    </location>
</feature>
<dbReference type="Proteomes" id="UP000515211">
    <property type="component" value="Chromosome 4"/>
</dbReference>
<reference evidence="4" key="2">
    <citation type="submission" date="2025-08" db="UniProtKB">
        <authorList>
            <consortium name="RefSeq"/>
        </authorList>
    </citation>
    <scope>IDENTIFICATION</scope>
    <source>
        <tissue evidence="4">Whole plant</tissue>
    </source>
</reference>
<dbReference type="GeneID" id="107486823"/>
<name>A0A6P4D843_ARADU</name>
<proteinExistence type="predicted"/>
<dbReference type="InterPro" id="IPR005162">
    <property type="entry name" value="Retrotrans_gag_dom"/>
</dbReference>